<dbReference type="InterPro" id="IPR000683">
    <property type="entry name" value="Gfo/Idh/MocA-like_OxRdtase_N"/>
</dbReference>
<dbReference type="InterPro" id="IPR036291">
    <property type="entry name" value="NAD(P)-bd_dom_sf"/>
</dbReference>
<dbReference type="SUPFAM" id="SSF51735">
    <property type="entry name" value="NAD(P)-binding Rossmann-fold domains"/>
    <property type="match status" value="1"/>
</dbReference>
<dbReference type="Pfam" id="PF01408">
    <property type="entry name" value="GFO_IDH_MocA"/>
    <property type="match status" value="1"/>
</dbReference>
<feature type="domain" description="Gfo/Idh/MocA-like oxidoreductase N-terminal" evidence="1">
    <location>
        <begin position="23"/>
        <end position="145"/>
    </location>
</feature>
<evidence type="ECO:0000259" key="1">
    <source>
        <dbReference type="Pfam" id="PF01408"/>
    </source>
</evidence>
<dbReference type="EMBL" id="WSZK01000027">
    <property type="protein sequence ID" value="MWG35873.1"/>
    <property type="molecule type" value="Genomic_DNA"/>
</dbReference>
<accession>A0A6B0GT66</accession>
<dbReference type="Gene3D" id="3.40.50.720">
    <property type="entry name" value="NAD(P)-binding Rossmann-like Domain"/>
    <property type="match status" value="1"/>
</dbReference>
<dbReference type="Proteomes" id="UP000451471">
    <property type="component" value="Unassembled WGS sequence"/>
</dbReference>
<evidence type="ECO:0000313" key="3">
    <source>
        <dbReference type="EMBL" id="MWG35873.1"/>
    </source>
</evidence>
<dbReference type="RefSeq" id="WP_158205539.1">
    <property type="nucleotide sequence ID" value="NZ_WSZK01000027.1"/>
</dbReference>
<evidence type="ECO:0000313" key="4">
    <source>
        <dbReference type="Proteomes" id="UP000451471"/>
    </source>
</evidence>
<dbReference type="AlphaFoldDB" id="A0A6B0GT66"/>
<gene>
    <name evidence="3" type="ORF">GQS65_15510</name>
</gene>
<dbReference type="InterPro" id="IPR055170">
    <property type="entry name" value="GFO_IDH_MocA-like_dom"/>
</dbReference>
<dbReference type="Gene3D" id="3.30.360.10">
    <property type="entry name" value="Dihydrodipicolinate Reductase, domain 2"/>
    <property type="match status" value="1"/>
</dbReference>
<evidence type="ECO:0000259" key="2">
    <source>
        <dbReference type="Pfam" id="PF22725"/>
    </source>
</evidence>
<organism evidence="3 4">
    <name type="scientific">Halomarina oriensis</name>
    <dbReference type="NCBI Taxonomy" id="671145"/>
    <lineage>
        <taxon>Archaea</taxon>
        <taxon>Methanobacteriati</taxon>
        <taxon>Methanobacteriota</taxon>
        <taxon>Stenosarchaea group</taxon>
        <taxon>Halobacteria</taxon>
        <taxon>Halobacteriales</taxon>
        <taxon>Natronomonadaceae</taxon>
        <taxon>Halomarina</taxon>
    </lineage>
</organism>
<sequence length="364" mass="38675">MHLGADLQAFGERDWDTDVETTLRVALVGMGGFARNAALPAIADADYCDPTVFVTGSPDDVTDLAAEHGVEHVVDYDAYADGEAADAYDAVYVATPNALHREHVAAAADLGKAVCTEKPIADTVANAAATVDACAAAGVPLMVAYRMQLDPAMRRLREHLPPLVGDVVQFHGDFTFDVMGGSRGPDQWRLDPALAGGGALFDVGVYPLNTARFLLGTDPVAVSGFTSGDDPFDGTPRRDDDGAYRAADEHVAFTVEWPDCTGSFTANFSGQSNATLSVVGSEGRLRIEDAFQPDHERRVTVETDAGTADLTLPATDELREEFDYFAHQVATDGGIEPDGEDGLTDVRTMVAVYESVATGERVEL</sequence>
<reference evidence="3 4" key="1">
    <citation type="submission" date="2019-12" db="EMBL/GenBank/DDBJ databases">
        <title>Halocatena pleomorpha gen. nov. sp. nov., an extremely halophilic archaeon of family Halobacteriaceae isolated from saltpan soil.</title>
        <authorList>
            <person name="Pal Y."/>
            <person name="Verma A."/>
            <person name="Krishnamurthi S."/>
            <person name="Kumar P."/>
        </authorList>
    </citation>
    <scope>NUCLEOTIDE SEQUENCE [LARGE SCALE GENOMIC DNA]</scope>
    <source>
        <strain evidence="3 4">JCM 16495</strain>
    </source>
</reference>
<feature type="domain" description="GFO/IDH/MocA-like oxidoreductase" evidence="2">
    <location>
        <begin position="164"/>
        <end position="286"/>
    </location>
</feature>
<keyword evidence="4" id="KW-1185">Reference proteome</keyword>
<dbReference type="InterPro" id="IPR049838">
    <property type="entry name" value="XacA-like"/>
</dbReference>
<dbReference type="OrthoDB" id="195534at2157"/>
<dbReference type="NCBIfam" id="NF041392">
    <property type="entry name" value="XylDh_Gfo6_Halo"/>
    <property type="match status" value="1"/>
</dbReference>
<dbReference type="PANTHER" id="PTHR43708:SF8">
    <property type="entry name" value="OXIDOREDUCTASE"/>
    <property type="match status" value="1"/>
</dbReference>
<comment type="caution">
    <text evidence="3">The sequence shown here is derived from an EMBL/GenBank/DDBJ whole genome shotgun (WGS) entry which is preliminary data.</text>
</comment>
<dbReference type="InterPro" id="IPR051317">
    <property type="entry name" value="Gfo/Idh/MocA_oxidoreduct"/>
</dbReference>
<dbReference type="PANTHER" id="PTHR43708">
    <property type="entry name" value="CONSERVED EXPRESSED OXIDOREDUCTASE (EUROFUNG)"/>
    <property type="match status" value="1"/>
</dbReference>
<protein>
    <submittedName>
        <fullName evidence="3">Gfo/Idh/MocA family oxidoreductase</fullName>
    </submittedName>
</protein>
<dbReference type="Pfam" id="PF22725">
    <property type="entry name" value="GFO_IDH_MocA_C3"/>
    <property type="match status" value="1"/>
</dbReference>
<name>A0A6B0GT66_9EURY</name>
<dbReference type="SUPFAM" id="SSF55347">
    <property type="entry name" value="Glyceraldehyde-3-phosphate dehydrogenase-like, C-terminal domain"/>
    <property type="match status" value="1"/>
</dbReference>
<proteinExistence type="predicted"/>
<dbReference type="GO" id="GO:0000166">
    <property type="term" value="F:nucleotide binding"/>
    <property type="evidence" value="ECO:0007669"/>
    <property type="project" value="InterPro"/>
</dbReference>